<dbReference type="SUPFAM" id="SSF75005">
    <property type="entry name" value="Arabinanase/levansucrase/invertase"/>
    <property type="match status" value="1"/>
</dbReference>
<name>A0A5B9Y5D6_9MOLU</name>
<dbReference type="InterPro" id="IPR013148">
    <property type="entry name" value="Glyco_hydro_32_N"/>
</dbReference>
<evidence type="ECO:0000256" key="1">
    <source>
        <dbReference type="ARBA" id="ARBA00009902"/>
    </source>
</evidence>
<dbReference type="Pfam" id="PF00251">
    <property type="entry name" value="Glyco_hydro_32N"/>
    <property type="match status" value="1"/>
</dbReference>
<keyword evidence="2" id="KW-0378">Hydrolase</keyword>
<proteinExistence type="inferred from homology"/>
<dbReference type="CDD" id="cd18622">
    <property type="entry name" value="GH32_Inu-like"/>
    <property type="match status" value="1"/>
</dbReference>
<dbReference type="Proteomes" id="UP000323144">
    <property type="component" value="Chromosome"/>
</dbReference>
<gene>
    <name evidence="5" type="primary">sacC</name>
    <name evidence="5" type="ORF">SCHIN_v1c07310</name>
</gene>
<dbReference type="PANTHER" id="PTHR42800">
    <property type="entry name" value="EXOINULINASE INUD (AFU_ORTHOLOGUE AFUA_5G00480)"/>
    <property type="match status" value="1"/>
</dbReference>
<dbReference type="GO" id="GO:0004575">
    <property type="term" value="F:sucrose alpha-glucosidase activity"/>
    <property type="evidence" value="ECO:0007669"/>
    <property type="project" value="TreeGrafter"/>
</dbReference>
<dbReference type="AlphaFoldDB" id="A0A5B9Y5D6"/>
<dbReference type="InterPro" id="IPR023296">
    <property type="entry name" value="Glyco_hydro_beta-prop_sf"/>
</dbReference>
<protein>
    <submittedName>
        <fullName evidence="5">Levanase</fullName>
    </submittedName>
</protein>
<evidence type="ECO:0000313" key="5">
    <source>
        <dbReference type="EMBL" id="QEH61926.1"/>
    </source>
</evidence>
<dbReference type="GO" id="GO:0005987">
    <property type="term" value="P:sucrose catabolic process"/>
    <property type="evidence" value="ECO:0007669"/>
    <property type="project" value="TreeGrafter"/>
</dbReference>
<dbReference type="RefSeq" id="WP_166508303.1">
    <property type="nucleotide sequence ID" value="NZ_CP043026.1"/>
</dbReference>
<dbReference type="SMART" id="SM00640">
    <property type="entry name" value="Glyco_32"/>
    <property type="match status" value="1"/>
</dbReference>
<feature type="domain" description="Glycosyl hydrolase family 32 N-terminal" evidence="4">
    <location>
        <begin position="78"/>
        <end position="409"/>
    </location>
</feature>
<accession>A0A5B9Y5D6</accession>
<evidence type="ECO:0000256" key="3">
    <source>
        <dbReference type="ARBA" id="ARBA00023295"/>
    </source>
</evidence>
<dbReference type="Gene3D" id="2.115.10.20">
    <property type="entry name" value="Glycosyl hydrolase domain, family 43"/>
    <property type="match status" value="1"/>
</dbReference>
<evidence type="ECO:0000256" key="2">
    <source>
        <dbReference type="ARBA" id="ARBA00022801"/>
    </source>
</evidence>
<dbReference type="InterPro" id="IPR001362">
    <property type="entry name" value="Glyco_hydro_32"/>
</dbReference>
<dbReference type="KEGG" id="schi:SCHIN_v1c07310"/>
<dbReference type="PROSITE" id="PS51257">
    <property type="entry name" value="PROKAR_LIPOPROTEIN"/>
    <property type="match status" value="1"/>
</dbReference>
<sequence length="567" mass="63855">MKKMLNLLAALTVGVSTTSSVVACKSKVEDFKVVKAIELVNSTVDNNSGSSEKTEKYLNKFHVNTPSNMPVVDENGIETAGGMLNDIQGGFYDAVNKEWNVYFLYNHEIRYDENGGNNDRNGTIWYRVTTKDWIHWDYKGEAVSKYVTDWGDAASGSLYEDKDGDFAQAAIDAKIEGVTTDTKGYVAFTTGYGGDKGQNILASYSIDGAKFETLNDKQPILQNGKKPGTYPNFRDPFVFKKDNKFYMYVSEDDHFGVYESEKALGEYKHVGDYTPLHRMIECANLYEMNVTDENGKTESKWVMIYGGNGNNENGRPDKMDKLGTGTYYSVGHLNEKNVFVEEQEAKRLDFGADFYASKFWQDPTATDQKDYLIGTGWMSSWDYNTKTPNEGKWGNMSLARKVSLTKTGDEYGMTSSFLGLDDAEMTSSGDEEVLAKAKLSDRNFKLDLELKNVDTISNITEFSIGDNFNSNKIRLNFNKNTIHSIRTINYKPLKNNKGYTQLRKYAADIKGLDTVKIEFIIDTTTIEAIMPDGSVISMIKFPEEVSPETIKLSSSSELNLTYKYYKL</sequence>
<dbReference type="EMBL" id="CP043026">
    <property type="protein sequence ID" value="QEH61926.1"/>
    <property type="molecule type" value="Genomic_DNA"/>
</dbReference>
<dbReference type="GO" id="GO:0005737">
    <property type="term" value="C:cytoplasm"/>
    <property type="evidence" value="ECO:0007669"/>
    <property type="project" value="TreeGrafter"/>
</dbReference>
<comment type="similarity">
    <text evidence="1">Belongs to the glycosyl hydrolase 32 family.</text>
</comment>
<evidence type="ECO:0000259" key="4">
    <source>
        <dbReference type="Pfam" id="PF00251"/>
    </source>
</evidence>
<keyword evidence="6" id="KW-1185">Reference proteome</keyword>
<keyword evidence="3" id="KW-0326">Glycosidase</keyword>
<organism evidence="5 6">
    <name type="scientific">Spiroplasma chinense</name>
    <dbReference type="NCBI Taxonomy" id="216932"/>
    <lineage>
        <taxon>Bacteria</taxon>
        <taxon>Bacillati</taxon>
        <taxon>Mycoplasmatota</taxon>
        <taxon>Mollicutes</taxon>
        <taxon>Entomoplasmatales</taxon>
        <taxon>Spiroplasmataceae</taxon>
        <taxon>Spiroplasma</taxon>
    </lineage>
</organism>
<reference evidence="5 6" key="1">
    <citation type="submission" date="2019-08" db="EMBL/GenBank/DDBJ databases">
        <title>Complete genome sequence of Spiroplasma chinense CCH (DSM 19755).</title>
        <authorList>
            <person name="Shen H.-Y."/>
            <person name="Lin Y.-C."/>
            <person name="Chou L."/>
            <person name="Kuo C.-H."/>
        </authorList>
    </citation>
    <scope>NUCLEOTIDE SEQUENCE [LARGE SCALE GENOMIC DNA]</scope>
    <source>
        <strain evidence="5 6">CCH</strain>
    </source>
</reference>
<evidence type="ECO:0000313" key="6">
    <source>
        <dbReference type="Proteomes" id="UP000323144"/>
    </source>
</evidence>
<dbReference type="PANTHER" id="PTHR42800:SF1">
    <property type="entry name" value="EXOINULINASE INUD (AFU_ORTHOLOGUE AFUA_5G00480)"/>
    <property type="match status" value="1"/>
</dbReference>